<keyword evidence="12" id="KW-1185">Reference proteome</keyword>
<accession>A0A6J1PZN9</accession>
<evidence type="ECO:0000313" key="12">
    <source>
        <dbReference type="Proteomes" id="UP000504618"/>
    </source>
</evidence>
<dbReference type="GO" id="GO:0004674">
    <property type="term" value="F:protein serine/threonine kinase activity"/>
    <property type="evidence" value="ECO:0007669"/>
    <property type="project" value="UniProtKB-KW"/>
</dbReference>
<dbReference type="PANTHER" id="PTHR44329">
    <property type="entry name" value="SERINE/THREONINE-PROTEIN KINASE TNNI3K-RELATED"/>
    <property type="match status" value="1"/>
</dbReference>
<keyword evidence="2 10" id="KW-0723">Serine/threonine-protein kinase</keyword>
<evidence type="ECO:0000256" key="4">
    <source>
        <dbReference type="ARBA" id="ARBA00022741"/>
    </source>
</evidence>
<dbReference type="InterPro" id="IPR017441">
    <property type="entry name" value="Protein_kinase_ATP_BS"/>
</dbReference>
<evidence type="ECO:0000256" key="5">
    <source>
        <dbReference type="ARBA" id="ARBA00022777"/>
    </source>
</evidence>
<comment type="catalytic activity">
    <reaction evidence="8">
        <text>L-seryl-[protein] + ATP = O-phospho-L-seryl-[protein] + ADP + H(+)</text>
        <dbReference type="Rhea" id="RHEA:17989"/>
        <dbReference type="Rhea" id="RHEA-COMP:9863"/>
        <dbReference type="Rhea" id="RHEA-COMP:11604"/>
        <dbReference type="ChEBI" id="CHEBI:15378"/>
        <dbReference type="ChEBI" id="CHEBI:29999"/>
        <dbReference type="ChEBI" id="CHEBI:30616"/>
        <dbReference type="ChEBI" id="CHEBI:83421"/>
        <dbReference type="ChEBI" id="CHEBI:456216"/>
        <dbReference type="EC" id="2.7.11.1"/>
    </reaction>
</comment>
<dbReference type="AlphaFoldDB" id="A0A6J1PZN9"/>
<evidence type="ECO:0000256" key="2">
    <source>
        <dbReference type="ARBA" id="ARBA00022527"/>
    </source>
</evidence>
<dbReference type="InterPro" id="IPR000719">
    <property type="entry name" value="Prot_kinase_dom"/>
</dbReference>
<dbReference type="Gene3D" id="1.10.510.10">
    <property type="entry name" value="Transferase(Phosphotransferase) domain 1"/>
    <property type="match status" value="1"/>
</dbReference>
<dbReference type="EC" id="2.7.11.1" evidence="1"/>
<keyword evidence="5 13" id="KW-0418">Kinase</keyword>
<keyword evidence="6 9" id="KW-0067">ATP-binding</keyword>
<evidence type="ECO:0000256" key="1">
    <source>
        <dbReference type="ARBA" id="ARBA00012513"/>
    </source>
</evidence>
<comment type="catalytic activity">
    <reaction evidence="7">
        <text>L-threonyl-[protein] + ATP = O-phospho-L-threonyl-[protein] + ADP + H(+)</text>
        <dbReference type="Rhea" id="RHEA:46608"/>
        <dbReference type="Rhea" id="RHEA-COMP:11060"/>
        <dbReference type="Rhea" id="RHEA-COMP:11605"/>
        <dbReference type="ChEBI" id="CHEBI:15378"/>
        <dbReference type="ChEBI" id="CHEBI:30013"/>
        <dbReference type="ChEBI" id="CHEBI:30616"/>
        <dbReference type="ChEBI" id="CHEBI:61977"/>
        <dbReference type="ChEBI" id="CHEBI:456216"/>
        <dbReference type="EC" id="2.7.11.1"/>
    </reaction>
</comment>
<dbReference type="InterPro" id="IPR008271">
    <property type="entry name" value="Ser/Thr_kinase_AS"/>
</dbReference>
<dbReference type="GeneID" id="112456423"/>
<gene>
    <name evidence="13" type="primary">LOC112456423</name>
</gene>
<reference evidence="13" key="1">
    <citation type="submission" date="2025-08" db="UniProtKB">
        <authorList>
            <consortium name="RefSeq"/>
        </authorList>
    </citation>
    <scope>IDENTIFICATION</scope>
    <source>
        <tissue evidence="13">Whole body</tissue>
    </source>
</reference>
<dbReference type="CTD" id="100117851"/>
<dbReference type="OrthoDB" id="4062651at2759"/>
<comment type="similarity">
    <text evidence="10">Belongs to the protein kinase superfamily.</text>
</comment>
<dbReference type="RefSeq" id="XP_024874711.1">
    <property type="nucleotide sequence ID" value="XM_025018943.1"/>
</dbReference>
<evidence type="ECO:0000256" key="6">
    <source>
        <dbReference type="ARBA" id="ARBA00022840"/>
    </source>
</evidence>
<keyword evidence="4 9" id="KW-0547">Nucleotide-binding</keyword>
<dbReference type="InterPro" id="IPR011009">
    <property type="entry name" value="Kinase-like_dom_sf"/>
</dbReference>
<dbReference type="Pfam" id="PF00069">
    <property type="entry name" value="Pkinase"/>
    <property type="match status" value="1"/>
</dbReference>
<keyword evidence="3" id="KW-0808">Transferase</keyword>
<feature type="binding site" evidence="9">
    <location>
        <position position="101"/>
    </location>
    <ligand>
        <name>ATP</name>
        <dbReference type="ChEBI" id="CHEBI:30616"/>
    </ligand>
</feature>
<name>A0A6J1PZN9_9HYME</name>
<evidence type="ECO:0000256" key="9">
    <source>
        <dbReference type="PROSITE-ProRule" id="PRU10141"/>
    </source>
</evidence>
<dbReference type="SUPFAM" id="SSF56112">
    <property type="entry name" value="Protein kinase-like (PK-like)"/>
    <property type="match status" value="1"/>
</dbReference>
<feature type="domain" description="Protein kinase" evidence="11">
    <location>
        <begin position="69"/>
        <end position="316"/>
    </location>
</feature>
<protein>
    <recommendedName>
        <fullName evidence="1">non-specific serine/threonine protein kinase</fullName>
        <ecNumber evidence="1">2.7.11.1</ecNumber>
    </recommendedName>
</protein>
<evidence type="ECO:0000256" key="3">
    <source>
        <dbReference type="ARBA" id="ARBA00022679"/>
    </source>
</evidence>
<evidence type="ECO:0000256" key="10">
    <source>
        <dbReference type="RuleBase" id="RU000304"/>
    </source>
</evidence>
<proteinExistence type="inferred from homology"/>
<dbReference type="PROSITE" id="PS00107">
    <property type="entry name" value="PROTEIN_KINASE_ATP"/>
    <property type="match status" value="1"/>
</dbReference>
<evidence type="ECO:0000313" key="13">
    <source>
        <dbReference type="RefSeq" id="XP_024874711.1"/>
    </source>
</evidence>
<dbReference type="SMART" id="SM00220">
    <property type="entry name" value="S_TKc"/>
    <property type="match status" value="1"/>
</dbReference>
<evidence type="ECO:0000256" key="8">
    <source>
        <dbReference type="ARBA" id="ARBA00048679"/>
    </source>
</evidence>
<evidence type="ECO:0000256" key="7">
    <source>
        <dbReference type="ARBA" id="ARBA00047899"/>
    </source>
</evidence>
<sequence>MASPRRLVSTLKHLSPRPLESAISNVRTSRSPKTPDNIRQKKAVDEKLLSPFNIDTPNRVKLLKDGLPRKHHSVLGAGAFGTVYKVFYKGDQVAAKVIPRKQNDDEVINSERHAANLRHANIVKILSIEQGSSLSLITMELCGTSLQDRLQESALSKEKRVSIWRDIASALQFCHNSGVIHADVKATNILMAADGQAKLTDFGSSILVDEPHVSIRPRGTPGYAAPEVLRGDVPTFAADIYSLGIVAWQMLSREVPFHGLHSHTIIYISVKGTRPKDEALDDEFAGRYKALFRAAWLQNVTDRPSLGEIISRLDLL</sequence>
<evidence type="ECO:0000259" key="11">
    <source>
        <dbReference type="PROSITE" id="PS50011"/>
    </source>
</evidence>
<dbReference type="PROSITE" id="PS00108">
    <property type="entry name" value="PROTEIN_KINASE_ST"/>
    <property type="match status" value="1"/>
</dbReference>
<organism evidence="12 13">
    <name type="scientific">Temnothorax curvispinosus</name>
    <dbReference type="NCBI Taxonomy" id="300111"/>
    <lineage>
        <taxon>Eukaryota</taxon>
        <taxon>Metazoa</taxon>
        <taxon>Ecdysozoa</taxon>
        <taxon>Arthropoda</taxon>
        <taxon>Hexapoda</taxon>
        <taxon>Insecta</taxon>
        <taxon>Pterygota</taxon>
        <taxon>Neoptera</taxon>
        <taxon>Endopterygota</taxon>
        <taxon>Hymenoptera</taxon>
        <taxon>Apocrita</taxon>
        <taxon>Aculeata</taxon>
        <taxon>Formicoidea</taxon>
        <taxon>Formicidae</taxon>
        <taxon>Myrmicinae</taxon>
        <taxon>Temnothorax</taxon>
    </lineage>
</organism>
<dbReference type="PANTHER" id="PTHR44329:SF285">
    <property type="entry name" value="V-MOS MOLONEY MURINE SARCOMA VIRAL ONCO HOMOLOG"/>
    <property type="match status" value="1"/>
</dbReference>
<dbReference type="GO" id="GO:0005524">
    <property type="term" value="F:ATP binding"/>
    <property type="evidence" value="ECO:0007669"/>
    <property type="project" value="UniProtKB-UniRule"/>
</dbReference>
<dbReference type="InterPro" id="IPR051681">
    <property type="entry name" value="Ser/Thr_Kinases-Pseudokinases"/>
</dbReference>
<dbReference type="Proteomes" id="UP000504618">
    <property type="component" value="Unplaced"/>
</dbReference>
<dbReference type="PROSITE" id="PS50011">
    <property type="entry name" value="PROTEIN_KINASE_DOM"/>
    <property type="match status" value="1"/>
</dbReference>